<feature type="transmembrane region" description="Helical" evidence="2">
    <location>
        <begin position="215"/>
        <end position="232"/>
    </location>
</feature>
<dbReference type="EMBL" id="CP115450">
    <property type="protein sequence ID" value="WBP91039.1"/>
    <property type="molecule type" value="Genomic_DNA"/>
</dbReference>
<feature type="transmembrane region" description="Helical" evidence="2">
    <location>
        <begin position="72"/>
        <end position="93"/>
    </location>
</feature>
<evidence type="ECO:0000313" key="3">
    <source>
        <dbReference type="EMBL" id="WBP91039.1"/>
    </source>
</evidence>
<feature type="transmembrane region" description="Helical" evidence="2">
    <location>
        <begin position="239"/>
        <end position="256"/>
    </location>
</feature>
<feature type="transmembrane region" description="Helical" evidence="2">
    <location>
        <begin position="28"/>
        <end position="52"/>
    </location>
</feature>
<organism evidence="3 4">
    <name type="scientific">Kitasatospora cathayae</name>
    <dbReference type="NCBI Taxonomy" id="3004092"/>
    <lineage>
        <taxon>Bacteria</taxon>
        <taxon>Bacillati</taxon>
        <taxon>Actinomycetota</taxon>
        <taxon>Actinomycetes</taxon>
        <taxon>Kitasatosporales</taxon>
        <taxon>Streptomycetaceae</taxon>
        <taxon>Kitasatospora</taxon>
    </lineage>
</organism>
<sequence length="1201" mass="124978">MTTTTAPQSVPTIGDVARQLPGWLREHLWSAVTGAVVGGVIGYVVNVFLIAVRYGGWRKVPHGAPATSHGNFFQGALFWGLLTTVLFGVFGYWHAVGTTRFLADLRALPSTLAAMVRGDRAAGVHLLWGAAIALLAAQIIAPAAGAVLALGVLAGAPTVLGSIVSTFLRRIWSALVKQIAPTRHHRVTGVTGMTVGLLGSAASLIVASFVTDGPVKYALAAALALAAVLISVTGARPPATACVVLLVGAVLAWHGLTDAVPAHADDGGPLECKLRGEPWLTCTGTSTVLRYAAAGAAAAGAGGILGSYLGHLAGALAGPPGTLGPDTGGPGDGGEPPWQPQPGTPPGDRQAINNWIQGLLDDPAFQRWRATHPGFTDPPTDAEFNQYLNWRHAQGMADPALTLPSASADFPVDAGVLPALPPPDEPIPPLPVLPALPPGPQPLDEGPSGDARGIPDQPPSPPDQPPAPAPPPAPDPAQAIRDRLRALSDANYYDPDPDNNPTHYWQRLHDLQDDVDPAKGLTPDQLKTLTDLEKNLQDANTKGLEAREAVRDAGMDQLKAASAQRDKDYTDYLHQLDATEARENYLSNLIDHLPPGQFEMANRVLQQIENGTPGADTAGALRQMTNALLTQAQGRNESDAAAAELDSIAAQEHEAAAVGWQHAAIAAEMVLAPFAVPLTAAGAAQLGAFMVGRNAVQGFGVGYEEGGLGKALLGAANAVLPINTLQAAYQATIGQVIDPNSPAPQAGRGTIALAMVQDLGNAVGLHSLGINNIGPAATDAVKETSTLSALHGGQPPPGPVPTATAATDAAYRAEQAAGQKAADEFQRMAGDLRALKAQGASADEIAAAQKALQQKAIAINSDYQAKATLKTVPKEIQKEYADALNPVLTKAQQDTVAALNAQGYTRGGRPLTSGDLIDLRNAKSMGTVGMDRDLALNQMAYRQTLAQLEKAPPTSLRADDLLEELKQFKGTSQLEHNGVPVSPSKANDDFQAAYKKAYSDATGGQDADKALQSVTQSKHPEAYQDLPVLKNDALGYPPDPKWAAQTGSVTTYKTYMNPKELSPGSALQETARGVEKDIKTKLEPMMYYYQGADPAAYQRVLDMKSFLGDCGKGVYTPTQMEMLSRQKFGTSINGLAQQVDSNLSAFVQGHGALQPAFRTLPGPGPGDLGGHLAQAAGGQAGNVAKGIASGQAPADEPAKGT</sequence>
<feature type="transmembrane region" description="Helical" evidence="2">
    <location>
        <begin position="189"/>
        <end position="209"/>
    </location>
</feature>
<feature type="compositionally biased region" description="Pro residues" evidence="1">
    <location>
        <begin position="419"/>
        <end position="441"/>
    </location>
</feature>
<keyword evidence="2" id="KW-0812">Transmembrane</keyword>
<keyword evidence="2" id="KW-0472">Membrane</keyword>
<evidence type="ECO:0000313" key="4">
    <source>
        <dbReference type="Proteomes" id="UP001212821"/>
    </source>
</evidence>
<evidence type="ECO:0000256" key="1">
    <source>
        <dbReference type="SAM" id="MobiDB-lite"/>
    </source>
</evidence>
<feature type="compositionally biased region" description="Pro residues" evidence="1">
    <location>
        <begin position="456"/>
        <end position="475"/>
    </location>
</feature>
<dbReference type="Proteomes" id="UP001212821">
    <property type="component" value="Chromosome"/>
</dbReference>
<accession>A0ABY7QF67</accession>
<dbReference type="RefSeq" id="WP_270150172.1">
    <property type="nucleotide sequence ID" value="NZ_CP115450.1"/>
</dbReference>
<evidence type="ECO:0000256" key="2">
    <source>
        <dbReference type="SAM" id="Phobius"/>
    </source>
</evidence>
<proteinExistence type="predicted"/>
<keyword evidence="4" id="KW-1185">Reference proteome</keyword>
<feature type="region of interest" description="Disordered" evidence="1">
    <location>
        <begin position="416"/>
        <end position="477"/>
    </location>
</feature>
<feature type="transmembrane region" description="Helical" evidence="2">
    <location>
        <begin position="147"/>
        <end position="168"/>
    </location>
</feature>
<name>A0ABY7QF67_9ACTN</name>
<protein>
    <submittedName>
        <fullName evidence="3">OmpH family outer membrane protein</fullName>
    </submittedName>
</protein>
<keyword evidence="2" id="KW-1133">Transmembrane helix</keyword>
<feature type="region of interest" description="Disordered" evidence="1">
    <location>
        <begin position="319"/>
        <end position="351"/>
    </location>
</feature>
<reference evidence="4" key="1">
    <citation type="submission" date="2022-12" db="EMBL/GenBank/DDBJ databases">
        <authorList>
            <person name="Mo P."/>
        </authorList>
    </citation>
    <scope>NUCLEOTIDE SEQUENCE [LARGE SCALE GENOMIC DNA]</scope>
    <source>
        <strain evidence="4">HUAS 3-15</strain>
    </source>
</reference>
<gene>
    <name evidence="3" type="ORF">O1G21_37680</name>
</gene>
<feature type="transmembrane region" description="Helical" evidence="2">
    <location>
        <begin position="122"/>
        <end position="141"/>
    </location>
</feature>